<evidence type="ECO:0000313" key="2">
    <source>
        <dbReference type="Proteomes" id="UP000717996"/>
    </source>
</evidence>
<sequence>MALEYSSVKKDTTFNNKEEEESILQSVPLPLFSNKSFLNIDHSRYQDWQSKTDSDPSSDITAYSYLPKEALCLSQF</sequence>
<name>A0A9P6YHC6_RHIOR</name>
<proteinExistence type="predicted"/>
<reference evidence="1" key="1">
    <citation type="journal article" date="2020" name="Microb. Genom.">
        <title>Genetic diversity of clinical and environmental Mucorales isolates obtained from an investigation of mucormycosis cases among solid organ transplant recipients.</title>
        <authorList>
            <person name="Nguyen M.H."/>
            <person name="Kaul D."/>
            <person name="Muto C."/>
            <person name="Cheng S.J."/>
            <person name="Richter R.A."/>
            <person name="Bruno V.M."/>
            <person name="Liu G."/>
            <person name="Beyhan S."/>
            <person name="Sundermann A.J."/>
            <person name="Mounaud S."/>
            <person name="Pasculle A.W."/>
            <person name="Nierman W.C."/>
            <person name="Driscoll E."/>
            <person name="Cumbie R."/>
            <person name="Clancy C.J."/>
            <person name="Dupont C.L."/>
        </authorList>
    </citation>
    <scope>NUCLEOTIDE SEQUENCE</scope>
    <source>
        <strain evidence="1">GL16</strain>
    </source>
</reference>
<dbReference type="AlphaFoldDB" id="A0A9P6YHC6"/>
<evidence type="ECO:0000313" key="1">
    <source>
        <dbReference type="EMBL" id="KAG1548586.1"/>
    </source>
</evidence>
<gene>
    <name evidence="1" type="ORF">G6F51_003582</name>
</gene>
<accession>A0A9P6YHC6</accession>
<dbReference type="Proteomes" id="UP000717996">
    <property type="component" value="Unassembled WGS sequence"/>
</dbReference>
<organism evidence="1 2">
    <name type="scientific">Rhizopus oryzae</name>
    <name type="common">Mucormycosis agent</name>
    <name type="synonym">Rhizopus arrhizus var. delemar</name>
    <dbReference type="NCBI Taxonomy" id="64495"/>
    <lineage>
        <taxon>Eukaryota</taxon>
        <taxon>Fungi</taxon>
        <taxon>Fungi incertae sedis</taxon>
        <taxon>Mucoromycota</taxon>
        <taxon>Mucoromycotina</taxon>
        <taxon>Mucoromycetes</taxon>
        <taxon>Mucorales</taxon>
        <taxon>Mucorineae</taxon>
        <taxon>Rhizopodaceae</taxon>
        <taxon>Rhizopus</taxon>
    </lineage>
</organism>
<dbReference type="EMBL" id="JAANIT010000358">
    <property type="protein sequence ID" value="KAG1548586.1"/>
    <property type="molecule type" value="Genomic_DNA"/>
</dbReference>
<comment type="caution">
    <text evidence="1">The sequence shown here is derived from an EMBL/GenBank/DDBJ whole genome shotgun (WGS) entry which is preliminary data.</text>
</comment>
<protein>
    <submittedName>
        <fullName evidence="1">Uncharacterized protein</fullName>
    </submittedName>
</protein>